<dbReference type="EMBL" id="AP011965">
    <property type="protein sequence ID" value="BAJ53158.1"/>
    <property type="molecule type" value="Genomic_DNA"/>
</dbReference>
<dbReference type="PANTHER" id="PTHR14527">
    <property type="entry name" value="PROTEIN MIS12 HOMOLOG"/>
    <property type="match status" value="1"/>
</dbReference>
<dbReference type="OrthoDB" id="1884855at2759"/>
<evidence type="ECO:0000256" key="4">
    <source>
        <dbReference type="ARBA" id="ARBA00022618"/>
    </source>
</evidence>
<evidence type="ECO:0000313" key="10">
    <source>
        <dbReference type="EMBL" id="BAJ53158.1"/>
    </source>
</evidence>
<comment type="similarity">
    <text evidence="2">Belongs to the mis12 family.</text>
</comment>
<keyword evidence="4" id="KW-0132">Cell division</keyword>
<comment type="subcellular location">
    <subcellularLocation>
        <location evidence="1">Chromosome</location>
        <location evidence="1">Centromere</location>
        <location evidence="1">Kinetochore</location>
    </subcellularLocation>
</comment>
<evidence type="ECO:0000256" key="7">
    <source>
        <dbReference type="ARBA" id="ARBA00023054"/>
    </source>
</evidence>
<keyword evidence="9" id="KW-0137">Centromere</keyword>
<sequence length="241" mass="27261">MEGSESEAVFESLNLNPRSLVNEILNTVEILLDDAFDFFHEKASTLLNADGTDRSQPLSQGVDHIRSIIQSNVGRRLGMWQEYCLRRSFAVPQGFSLPQSESPDESLACQDVLCDPDLDAQLDSLRDRLNLIGKESAVMFHELQALERQSALNEGCVALANEALQFYKQNSGHDMLQEMVKTASEFRTKIEKLRTRRVEAADSIRTKRVYEPERDVSTLSHGLINAKLEDLQEFLADLKKM</sequence>
<evidence type="ECO:0000313" key="12">
    <source>
        <dbReference type="Proteomes" id="UP000027138"/>
    </source>
</evidence>
<dbReference type="PANTHER" id="PTHR14527:SF2">
    <property type="entry name" value="PROTEIN MIS12 HOMOLOG"/>
    <property type="match status" value="1"/>
</dbReference>
<dbReference type="GO" id="GO:0000444">
    <property type="term" value="C:MIS12/MIND type complex"/>
    <property type="evidence" value="ECO:0007669"/>
    <property type="project" value="TreeGrafter"/>
</dbReference>
<dbReference type="GO" id="GO:0000070">
    <property type="term" value="P:mitotic sister chromatid segregation"/>
    <property type="evidence" value="ECO:0007669"/>
    <property type="project" value="TreeGrafter"/>
</dbReference>
<name>E6NU48_JATCU</name>
<keyword evidence="5" id="KW-0498">Mitosis</keyword>
<reference evidence="11 12" key="2">
    <citation type="journal article" date="2014" name="PLoS ONE">
        <title>Global Analysis of Gene Expression Profiles in Physic Nut (Jatropha curcas L.) Seedlings Exposed to Salt Stress.</title>
        <authorList>
            <person name="Zhang L."/>
            <person name="Zhang C."/>
            <person name="Wu P."/>
            <person name="Chen Y."/>
            <person name="Li M."/>
            <person name="Jiang H."/>
            <person name="Wu G."/>
        </authorList>
    </citation>
    <scope>NUCLEOTIDE SEQUENCE [LARGE SCALE GENOMIC DNA]</scope>
    <source>
        <strain evidence="12">cv. GZQX0401</strain>
        <tissue evidence="11">Young leaves</tissue>
    </source>
</reference>
<dbReference type="EMBL" id="KK920209">
    <property type="protein sequence ID" value="KDP20051.1"/>
    <property type="molecule type" value="Genomic_DNA"/>
</dbReference>
<organism evidence="10">
    <name type="scientific">Jatropha curcas</name>
    <name type="common">Barbados nut</name>
    <dbReference type="NCBI Taxonomy" id="180498"/>
    <lineage>
        <taxon>Eukaryota</taxon>
        <taxon>Viridiplantae</taxon>
        <taxon>Streptophyta</taxon>
        <taxon>Embryophyta</taxon>
        <taxon>Tracheophyta</taxon>
        <taxon>Spermatophyta</taxon>
        <taxon>Magnoliopsida</taxon>
        <taxon>eudicotyledons</taxon>
        <taxon>Gunneridae</taxon>
        <taxon>Pentapetalae</taxon>
        <taxon>rosids</taxon>
        <taxon>fabids</taxon>
        <taxon>Malpighiales</taxon>
        <taxon>Euphorbiaceae</taxon>
        <taxon>Crotonoideae</taxon>
        <taxon>Jatropheae</taxon>
        <taxon>Jatropha</taxon>
    </lineage>
</organism>
<reference evidence="10" key="1">
    <citation type="journal article" date="2011" name="DNA Res.">
        <title>Sequence analysis of the genome of an oil-bearing tree, Jatropha curcas L.</title>
        <authorList>
            <person name="Sato S."/>
            <person name="Hirakawa H."/>
            <person name="Isobe S."/>
            <person name="Fukai E."/>
            <person name="Watanabe A."/>
            <person name="Kato M."/>
            <person name="Kawashima K."/>
            <person name="Minami C."/>
            <person name="Muraki A."/>
            <person name="Nakazaki N."/>
            <person name="Takahashi C."/>
            <person name="Nakayama S."/>
            <person name="Kishida Y."/>
            <person name="Kohara M."/>
            <person name="Yamada M."/>
            <person name="Tsuruoka H."/>
            <person name="Sasamoto S."/>
            <person name="Tabata S."/>
            <person name="Aizu T."/>
            <person name="Toyoda A."/>
            <person name="Shin-I T."/>
            <person name="Minakuchi Y."/>
            <person name="Kohara Y."/>
            <person name="Fujiyama A."/>
            <person name="Tsuchimoto S."/>
            <person name="Kajiyama S."/>
            <person name="Makigano E."/>
            <person name="Ohmido N."/>
            <person name="Shibagaki N."/>
            <person name="Cartagena J.A."/>
            <person name="Wada N."/>
            <person name="Kohinata T."/>
            <person name="Atefeh A."/>
            <person name="Yuasa S."/>
            <person name="Matsunaga S."/>
            <person name="Fukui K."/>
        </authorList>
    </citation>
    <scope>NUCLEOTIDE SEQUENCE</scope>
    <source>
        <strain evidence="10">Palawan</strain>
    </source>
</reference>
<dbReference type="Proteomes" id="UP000027138">
    <property type="component" value="Unassembled WGS sequence"/>
</dbReference>
<evidence type="ECO:0000256" key="6">
    <source>
        <dbReference type="ARBA" id="ARBA00022838"/>
    </source>
</evidence>
<keyword evidence="7" id="KW-0175">Coiled coil</keyword>
<protein>
    <submittedName>
        <fullName evidence="10">JHL10I11.4 protein</fullName>
    </submittedName>
</protein>
<evidence type="ECO:0000256" key="5">
    <source>
        <dbReference type="ARBA" id="ARBA00022776"/>
    </source>
</evidence>
<evidence type="ECO:0000256" key="2">
    <source>
        <dbReference type="ARBA" id="ARBA00008643"/>
    </source>
</evidence>
<proteinExistence type="inferred from homology"/>
<keyword evidence="3" id="KW-0158">Chromosome</keyword>
<dbReference type="GO" id="GO:0051301">
    <property type="term" value="P:cell division"/>
    <property type="evidence" value="ECO:0007669"/>
    <property type="project" value="UniProtKB-KW"/>
</dbReference>
<dbReference type="GeneID" id="105650619"/>
<dbReference type="Pfam" id="PF05859">
    <property type="entry name" value="Mis12"/>
    <property type="match status" value="1"/>
</dbReference>
<dbReference type="AlphaFoldDB" id="E6NU48"/>
<dbReference type="STRING" id="180498.E6NU48"/>
<evidence type="ECO:0000256" key="8">
    <source>
        <dbReference type="ARBA" id="ARBA00023306"/>
    </source>
</evidence>
<keyword evidence="12" id="KW-1185">Reference proteome</keyword>
<accession>E6NU48</accession>
<keyword evidence="6" id="KW-0995">Kinetochore</keyword>
<gene>
    <name evidence="10" type="primary">JHL10I11.4</name>
    <name evidence="11" type="ORF">JCGZ_05820</name>
</gene>
<dbReference type="InterPro" id="IPR008685">
    <property type="entry name" value="Centromere_Mis12"/>
</dbReference>
<dbReference type="GO" id="GO:0051382">
    <property type="term" value="P:kinetochore assembly"/>
    <property type="evidence" value="ECO:0007669"/>
    <property type="project" value="TreeGrafter"/>
</dbReference>
<evidence type="ECO:0000256" key="9">
    <source>
        <dbReference type="ARBA" id="ARBA00023328"/>
    </source>
</evidence>
<evidence type="ECO:0000313" key="11">
    <source>
        <dbReference type="EMBL" id="KDP20051.1"/>
    </source>
</evidence>
<dbReference type="RefSeq" id="XP_012092919.1">
    <property type="nucleotide sequence ID" value="XM_012237529.3"/>
</dbReference>
<dbReference type="KEGG" id="jcu:105650619"/>
<keyword evidence="8" id="KW-0131">Cell cycle</keyword>
<dbReference type="GO" id="GO:0005634">
    <property type="term" value="C:nucleus"/>
    <property type="evidence" value="ECO:0007669"/>
    <property type="project" value="InterPro"/>
</dbReference>
<evidence type="ECO:0000256" key="1">
    <source>
        <dbReference type="ARBA" id="ARBA00004629"/>
    </source>
</evidence>
<evidence type="ECO:0000256" key="3">
    <source>
        <dbReference type="ARBA" id="ARBA00022454"/>
    </source>
</evidence>